<dbReference type="Proteomes" id="UP000279968">
    <property type="component" value="Unassembled WGS sequence"/>
</dbReference>
<organism evidence="1 2">
    <name type="scientific">Micromonospora costi</name>
    <dbReference type="NCBI Taxonomy" id="1530042"/>
    <lineage>
        <taxon>Bacteria</taxon>
        <taxon>Bacillati</taxon>
        <taxon>Actinomycetota</taxon>
        <taxon>Actinomycetes</taxon>
        <taxon>Micromonosporales</taxon>
        <taxon>Micromonosporaceae</taxon>
        <taxon>Micromonospora</taxon>
    </lineage>
</organism>
<dbReference type="AlphaFoldDB" id="A0A3A9ZR49"/>
<accession>A0A3A9ZR49</accession>
<sequence length="69" mass="7381">MTMESATGFVTAIDAVTRHVNSARPDAPVRAEHPRPARLAPTRLAAAGALRRLADRIQPRPVPSAPRCS</sequence>
<evidence type="ECO:0000313" key="1">
    <source>
        <dbReference type="EMBL" id="RKN50046.1"/>
    </source>
</evidence>
<protein>
    <submittedName>
        <fullName evidence="1">Uncharacterized protein</fullName>
    </submittedName>
</protein>
<keyword evidence="2" id="KW-1185">Reference proteome</keyword>
<dbReference type="OrthoDB" id="3405033at2"/>
<evidence type="ECO:0000313" key="2">
    <source>
        <dbReference type="Proteomes" id="UP000279968"/>
    </source>
</evidence>
<dbReference type="EMBL" id="RBAN01000009">
    <property type="protein sequence ID" value="RKN50046.1"/>
    <property type="molecule type" value="Genomic_DNA"/>
</dbReference>
<reference evidence="1 2" key="1">
    <citation type="journal article" date="2015" name="Int. J. Syst. Evol. Microbiol.">
        <title>Micromonospora costi sp. nov., isolated from a leaf of Costus speciosus.</title>
        <authorList>
            <person name="Thawai C."/>
        </authorList>
    </citation>
    <scope>NUCLEOTIDE SEQUENCE [LARGE SCALE GENOMIC DNA]</scope>
    <source>
        <strain evidence="1 2">CS1-12</strain>
    </source>
</reference>
<proteinExistence type="predicted"/>
<name>A0A3A9ZR49_9ACTN</name>
<gene>
    <name evidence="1" type="ORF">D7193_31040</name>
</gene>
<comment type="caution">
    <text evidence="1">The sequence shown here is derived from an EMBL/GenBank/DDBJ whole genome shotgun (WGS) entry which is preliminary data.</text>
</comment>